<dbReference type="CDD" id="cd01650">
    <property type="entry name" value="RT_nLTR_like"/>
    <property type="match status" value="1"/>
</dbReference>
<dbReference type="Proteomes" id="UP000694520">
    <property type="component" value="Chromosome 2"/>
</dbReference>
<organism evidence="4 5">
    <name type="scientific">Bos mutus grunniens</name>
    <name type="common">Wild yak</name>
    <name type="synonym">Bos grunniens</name>
    <dbReference type="NCBI Taxonomy" id="30521"/>
    <lineage>
        <taxon>Eukaryota</taxon>
        <taxon>Metazoa</taxon>
        <taxon>Chordata</taxon>
        <taxon>Craniata</taxon>
        <taxon>Vertebrata</taxon>
        <taxon>Euteleostomi</taxon>
        <taxon>Mammalia</taxon>
        <taxon>Eutheria</taxon>
        <taxon>Laurasiatheria</taxon>
        <taxon>Artiodactyla</taxon>
        <taxon>Ruminantia</taxon>
        <taxon>Pecora</taxon>
        <taxon>Bovidae</taxon>
        <taxon>Bovinae</taxon>
        <taxon>Bos</taxon>
    </lineage>
</organism>
<evidence type="ECO:0000259" key="3">
    <source>
        <dbReference type="PROSITE" id="PS50878"/>
    </source>
</evidence>
<reference evidence="4" key="1">
    <citation type="submission" date="2019-05" db="EMBL/GenBank/DDBJ databases">
        <authorList>
            <person name="Zhang S."/>
            <person name="Liu J."/>
        </authorList>
    </citation>
    <scope>NUCLEOTIDE SEQUENCE [LARGE SCALE GENOMIC DNA]</scope>
</reference>
<accession>A0A8B9WMC9</accession>
<proteinExistence type="predicted"/>
<feature type="region of interest" description="Disordered" evidence="2">
    <location>
        <begin position="1"/>
        <end position="35"/>
    </location>
</feature>
<name>A0A8B9WMC9_BOSMU</name>
<dbReference type="Pfam" id="PF00078">
    <property type="entry name" value="RVT_1"/>
    <property type="match status" value="1"/>
</dbReference>
<dbReference type="AlphaFoldDB" id="A0A8B9WMC9"/>
<feature type="compositionally biased region" description="Low complexity" evidence="2">
    <location>
        <begin position="18"/>
        <end position="30"/>
    </location>
</feature>
<dbReference type="GO" id="GO:0003964">
    <property type="term" value="F:RNA-directed DNA polymerase activity"/>
    <property type="evidence" value="ECO:0007669"/>
    <property type="project" value="UniProtKB-EC"/>
</dbReference>
<reference evidence="4" key="2">
    <citation type="submission" date="2025-08" db="UniProtKB">
        <authorList>
            <consortium name="Ensembl"/>
        </authorList>
    </citation>
    <scope>IDENTIFICATION</scope>
</reference>
<evidence type="ECO:0000256" key="2">
    <source>
        <dbReference type="SAM" id="MobiDB-lite"/>
    </source>
</evidence>
<dbReference type="GeneTree" id="ENSGT01150000286929"/>
<dbReference type="SUPFAM" id="SSF56672">
    <property type="entry name" value="DNA/RNA polymerases"/>
    <property type="match status" value="1"/>
</dbReference>
<feature type="domain" description="Reverse transcriptase" evidence="3">
    <location>
        <begin position="1"/>
        <end position="238"/>
    </location>
</feature>
<reference evidence="4" key="3">
    <citation type="submission" date="2025-09" db="UniProtKB">
        <authorList>
            <consortium name="Ensembl"/>
        </authorList>
    </citation>
    <scope>IDENTIFICATION</scope>
</reference>
<dbReference type="InterPro" id="IPR000477">
    <property type="entry name" value="RT_dom"/>
</dbReference>
<protein>
    <recommendedName>
        <fullName evidence="1">RNA-directed DNA polymerase</fullName>
        <ecNumber evidence="1">2.7.7.49</ecNumber>
    </recommendedName>
</protein>
<feature type="compositionally biased region" description="Polar residues" evidence="2">
    <location>
        <begin position="1"/>
        <end position="17"/>
    </location>
</feature>
<dbReference type="PANTHER" id="PTHR47027">
    <property type="entry name" value="REVERSE TRANSCRIPTASE DOMAIN-CONTAINING PROTEIN"/>
    <property type="match status" value="1"/>
</dbReference>
<keyword evidence="5" id="KW-1185">Reference proteome</keyword>
<evidence type="ECO:0000313" key="5">
    <source>
        <dbReference type="Proteomes" id="UP000694520"/>
    </source>
</evidence>
<dbReference type="PANTHER" id="PTHR47027:SF8">
    <property type="entry name" value="RIBONUCLEASE H"/>
    <property type="match status" value="1"/>
</dbReference>
<dbReference type="InterPro" id="IPR043502">
    <property type="entry name" value="DNA/RNA_pol_sf"/>
</dbReference>
<sequence length="430" mass="49685">MPKNVQTTAKLHSSHTLASNAQNSPSQASAVNRELPDIQDGFRKRRVTRDQIANTRWIIEKAREFQENIYFCFIDYTKAFDCVDHKKLWKILKEIEIPDHLTCLLRILYAGQEAIDRTRHGTMNWFQIGKGGRQGCILSPCLFNFYAEHIMQNAGLDEAQTGIKIAGRSINNLRYTDDTTLMAESEEEIKNLLMKVKEEREKVGLKLNIQKTKIMASGPITSWQTGGETMETVADLIVLGSQITEDGDCINEIKRRLLLGRRVTINLDSILKSRDITLPEKVHILKAIVFPVVVFGYECWTVKKAERRRIDSFELWCWRRRLRVPWTARRSNQSILKEISPEYSLEGLMLKLTLQSFGHLMRRTDSLKKTLILGKIEGGRRRGRQRMRWLDGITNSVDMNLGRLWELVMDREARCAVVHGVTKSQTRLRD</sequence>
<evidence type="ECO:0000313" key="4">
    <source>
        <dbReference type="Ensembl" id="ENSBGRP00000008929.1"/>
    </source>
</evidence>
<dbReference type="PROSITE" id="PS50878">
    <property type="entry name" value="RT_POL"/>
    <property type="match status" value="1"/>
</dbReference>
<dbReference type="Ensembl" id="ENSBGRT00000010271.1">
    <property type="protein sequence ID" value="ENSBGRP00000008929.1"/>
    <property type="gene ID" value="ENSBGRG00000005565.1"/>
</dbReference>
<dbReference type="EC" id="2.7.7.49" evidence="1"/>
<evidence type="ECO:0000256" key="1">
    <source>
        <dbReference type="ARBA" id="ARBA00012493"/>
    </source>
</evidence>